<dbReference type="PROSITE" id="PS01319">
    <property type="entry name" value="RBFA"/>
    <property type="match status" value="1"/>
</dbReference>
<dbReference type="InterPro" id="IPR000238">
    <property type="entry name" value="RbfA"/>
</dbReference>
<accession>A0ABZ0UPF6</accession>
<dbReference type="Proteomes" id="UP001325140">
    <property type="component" value="Chromosome"/>
</dbReference>
<dbReference type="SUPFAM" id="SSF89919">
    <property type="entry name" value="Ribosome-binding factor A, RbfA"/>
    <property type="match status" value="1"/>
</dbReference>
<sequence length="136" mass="15732">MHNHYFKGQEPSNRQAMLAKAIRNEVALLVVRGELLEYGISCEKVTITGSNISRDLKNANIFIHINNFQNSDNCKENNDPAPYDLLLENFEDAKYFIRAKICATMKIRYVPQLHFKRDHSIDALYELDVVMRSLSL</sequence>
<evidence type="ECO:0000313" key="2">
    <source>
        <dbReference type="EMBL" id="WPX97579.1"/>
    </source>
</evidence>
<evidence type="ECO:0000256" key="1">
    <source>
        <dbReference type="ARBA" id="ARBA00022517"/>
    </source>
</evidence>
<dbReference type="EMBL" id="CP110343">
    <property type="protein sequence ID" value="WPX97579.1"/>
    <property type="molecule type" value="Genomic_DNA"/>
</dbReference>
<dbReference type="Gene3D" id="3.30.300.20">
    <property type="match status" value="1"/>
</dbReference>
<organism evidence="2 3">
    <name type="scientific">Candidatus Fokinia crypta</name>
    <dbReference type="NCBI Taxonomy" id="1920990"/>
    <lineage>
        <taxon>Bacteria</taxon>
        <taxon>Pseudomonadati</taxon>
        <taxon>Pseudomonadota</taxon>
        <taxon>Alphaproteobacteria</taxon>
        <taxon>Rickettsiales</taxon>
        <taxon>Candidatus Midichloriaceae</taxon>
        <taxon>Candidatus Fokinia</taxon>
    </lineage>
</organism>
<dbReference type="PANTHER" id="PTHR33515:SF1">
    <property type="entry name" value="RIBOSOME-BINDING FACTOR A, CHLOROPLASTIC-RELATED"/>
    <property type="match status" value="1"/>
</dbReference>
<evidence type="ECO:0000313" key="3">
    <source>
        <dbReference type="Proteomes" id="UP001325140"/>
    </source>
</evidence>
<dbReference type="Pfam" id="PF02033">
    <property type="entry name" value="RBFA"/>
    <property type="match status" value="1"/>
</dbReference>
<dbReference type="InterPro" id="IPR020053">
    <property type="entry name" value="Ribosome-bd_factorA_CS"/>
</dbReference>
<keyword evidence="3" id="KW-1185">Reference proteome</keyword>
<dbReference type="InterPro" id="IPR015946">
    <property type="entry name" value="KH_dom-like_a/b"/>
</dbReference>
<dbReference type="InterPro" id="IPR023799">
    <property type="entry name" value="RbfA_dom_sf"/>
</dbReference>
<gene>
    <name evidence="2" type="ORF">Fokcrypt_00084</name>
</gene>
<name>A0ABZ0UPF6_9RICK</name>
<keyword evidence="1" id="KW-0690">Ribosome biogenesis</keyword>
<reference evidence="2" key="1">
    <citation type="submission" date="2022-10" db="EMBL/GenBank/DDBJ databases">
        <title>Host association and intracellularity evolved multiple times independently in the Rickettsiales.</title>
        <authorList>
            <person name="Castelli M."/>
            <person name="Nardi T."/>
            <person name="Gammuto L."/>
            <person name="Bellinzona G."/>
            <person name="Sabaneyeva E."/>
            <person name="Potekhin A."/>
            <person name="Serra V."/>
            <person name="Petroni G."/>
            <person name="Sassera D."/>
        </authorList>
    </citation>
    <scope>NUCLEOTIDE SEQUENCE [LARGE SCALE GENOMIC DNA]</scope>
    <source>
        <strain evidence="2">US_Bl 11III1</strain>
    </source>
</reference>
<protein>
    <submittedName>
        <fullName evidence="2">Ribosome-binding factor A</fullName>
    </submittedName>
</protein>
<dbReference type="PANTHER" id="PTHR33515">
    <property type="entry name" value="RIBOSOME-BINDING FACTOR A, CHLOROPLASTIC-RELATED"/>
    <property type="match status" value="1"/>
</dbReference>
<dbReference type="RefSeq" id="WP_323722237.1">
    <property type="nucleotide sequence ID" value="NZ_CP110343.1"/>
</dbReference>
<proteinExistence type="predicted"/>